<sequence>MILSKDGQHCLKVLNPVLCFLSIGHGCGFQLHWEGGSLAFRLREQETPVDKGTVTRCVLPTASGNRGSLETGVCAVEQPLFAFCAKHTIVCLDKRSRQRATAAMRFL</sequence>
<accession>A0AAV4VJT0</accession>
<dbReference type="AlphaFoldDB" id="A0AAV4VJT0"/>
<evidence type="ECO:0000313" key="1">
    <source>
        <dbReference type="EMBL" id="GIY70224.1"/>
    </source>
</evidence>
<comment type="caution">
    <text evidence="1">The sequence shown here is derived from an EMBL/GenBank/DDBJ whole genome shotgun (WGS) entry which is preliminary data.</text>
</comment>
<proteinExistence type="predicted"/>
<organism evidence="1 2">
    <name type="scientific">Caerostris extrusa</name>
    <name type="common">Bark spider</name>
    <name type="synonym">Caerostris bankana</name>
    <dbReference type="NCBI Taxonomy" id="172846"/>
    <lineage>
        <taxon>Eukaryota</taxon>
        <taxon>Metazoa</taxon>
        <taxon>Ecdysozoa</taxon>
        <taxon>Arthropoda</taxon>
        <taxon>Chelicerata</taxon>
        <taxon>Arachnida</taxon>
        <taxon>Araneae</taxon>
        <taxon>Araneomorphae</taxon>
        <taxon>Entelegynae</taxon>
        <taxon>Araneoidea</taxon>
        <taxon>Araneidae</taxon>
        <taxon>Caerostris</taxon>
    </lineage>
</organism>
<evidence type="ECO:0000313" key="2">
    <source>
        <dbReference type="Proteomes" id="UP001054945"/>
    </source>
</evidence>
<gene>
    <name evidence="1" type="ORF">CEXT_244451</name>
</gene>
<name>A0AAV4VJT0_CAEEX</name>
<reference evidence="1 2" key="1">
    <citation type="submission" date="2021-06" db="EMBL/GenBank/DDBJ databases">
        <title>Caerostris extrusa draft genome.</title>
        <authorList>
            <person name="Kono N."/>
            <person name="Arakawa K."/>
        </authorList>
    </citation>
    <scope>NUCLEOTIDE SEQUENCE [LARGE SCALE GENOMIC DNA]</scope>
</reference>
<dbReference type="Proteomes" id="UP001054945">
    <property type="component" value="Unassembled WGS sequence"/>
</dbReference>
<dbReference type="EMBL" id="BPLR01014639">
    <property type="protein sequence ID" value="GIY70224.1"/>
    <property type="molecule type" value="Genomic_DNA"/>
</dbReference>
<keyword evidence="2" id="KW-1185">Reference proteome</keyword>
<protein>
    <submittedName>
        <fullName evidence="1">Uncharacterized protein</fullName>
    </submittedName>
</protein>